<reference evidence="1 2" key="1">
    <citation type="journal article" date="2020" name="ISME J.">
        <title>Comparative genomics reveals insights into cyanobacterial evolution and habitat adaptation.</title>
        <authorList>
            <person name="Chen M.Y."/>
            <person name="Teng W.K."/>
            <person name="Zhao L."/>
            <person name="Hu C.X."/>
            <person name="Zhou Y.K."/>
            <person name="Han B.P."/>
            <person name="Song L.R."/>
            <person name="Shu W.S."/>
        </authorList>
    </citation>
    <scope>NUCLEOTIDE SEQUENCE [LARGE SCALE GENOMIC DNA]</scope>
    <source>
        <strain evidence="1 2">FACHB-3921</strain>
    </source>
</reference>
<sequence>MKAIQEYLEKKQKLLIKHSFFQQLILGESTLEDFARMAPIIGFWVMSFQDLLRINLSLINDKHYYQFVRKHLMEDIGHEKWFLYDLKVLNTEQPNLQVLYSKPHTPVRDATFSLISEVFRANNDHERITLILTLESAGHVFFEYVADFIKKNNCDTSLKYFSSHHLGVEKEHEIFETGMQDLIVNIHLNHEQRIHHLKMIDRIYEAFDLMFDGLAVALSPSAALMVATS</sequence>
<proteinExistence type="predicted"/>
<protein>
    <recommendedName>
        <fullName evidence="3">Iron-containing redox enzyme family protein</fullName>
    </recommendedName>
</protein>
<comment type="caution">
    <text evidence="1">The sequence shown here is derived from an EMBL/GenBank/DDBJ whole genome shotgun (WGS) entry which is preliminary data.</text>
</comment>
<organism evidence="1 2">
    <name type="scientific">Nostoc parmelioides FACHB-3921</name>
    <dbReference type="NCBI Taxonomy" id="2692909"/>
    <lineage>
        <taxon>Bacteria</taxon>
        <taxon>Bacillati</taxon>
        <taxon>Cyanobacteriota</taxon>
        <taxon>Cyanophyceae</taxon>
        <taxon>Nostocales</taxon>
        <taxon>Nostocaceae</taxon>
        <taxon>Nostoc</taxon>
    </lineage>
</organism>
<dbReference type="SUPFAM" id="SSF48613">
    <property type="entry name" value="Heme oxygenase-like"/>
    <property type="match status" value="1"/>
</dbReference>
<evidence type="ECO:0000313" key="1">
    <source>
        <dbReference type="EMBL" id="MBD2250606.1"/>
    </source>
</evidence>
<name>A0ABR8B9U6_9NOSO</name>
<dbReference type="EMBL" id="JACJQL010000004">
    <property type="protein sequence ID" value="MBD2250606.1"/>
    <property type="molecule type" value="Genomic_DNA"/>
</dbReference>
<dbReference type="Gene3D" id="1.20.910.10">
    <property type="entry name" value="Heme oxygenase-like"/>
    <property type="match status" value="1"/>
</dbReference>
<evidence type="ECO:0008006" key="3">
    <source>
        <dbReference type="Google" id="ProtNLM"/>
    </source>
</evidence>
<dbReference type="RefSeq" id="WP_190565973.1">
    <property type="nucleotide sequence ID" value="NZ_JACJQL010000004.1"/>
</dbReference>
<dbReference type="InterPro" id="IPR016084">
    <property type="entry name" value="Haem_Oase-like_multi-hlx"/>
</dbReference>
<dbReference type="Proteomes" id="UP000621307">
    <property type="component" value="Unassembled WGS sequence"/>
</dbReference>
<gene>
    <name evidence="1" type="ORF">H6G14_04685</name>
</gene>
<evidence type="ECO:0000313" key="2">
    <source>
        <dbReference type="Proteomes" id="UP000621307"/>
    </source>
</evidence>
<accession>A0ABR8B9U6</accession>
<keyword evidence="2" id="KW-1185">Reference proteome</keyword>